<dbReference type="EMBL" id="CP039142">
    <property type="protein sequence ID" value="QCQ77406.1"/>
    <property type="molecule type" value="Genomic_DNA"/>
</dbReference>
<dbReference type="Proteomes" id="UP000006469">
    <property type="component" value="Plasmid pHM100"/>
</dbReference>
<reference evidence="2" key="4">
    <citation type="submission" date="2014-05" db="EMBL/GenBank/DDBJ databases">
        <authorList>
            <person name="Wang L."/>
            <person name="Yang H."/>
            <person name="Xiang H."/>
        </authorList>
    </citation>
    <scope>NUCLEOTIDE SEQUENCE</scope>
    <source>
        <strain evidence="2">CGMCC 1.2087</strain>
        <plasmid evidence="2">pHM100</plasmid>
    </source>
</reference>
<dbReference type="EMBL" id="CP001869">
    <property type="protein sequence ID" value="AFK20723.1"/>
    <property type="molecule type" value="Genomic_DNA"/>
</dbReference>
<evidence type="ECO:0000313" key="7">
    <source>
        <dbReference type="Proteomes" id="UP000299011"/>
    </source>
</evidence>
<sequence>MSVRRVLLGEVAEPEESHKEGVQDKKNTVENILDHRESIYNDMISELNKEIREQKSTLDSAARSPDKEKEARVRERLKELYREHCEELRSYWRDRESWMEMKMELEEELA</sequence>
<dbReference type="Pfam" id="PF26406">
    <property type="entry name" value="DUF8104"/>
    <property type="match status" value="1"/>
</dbReference>
<dbReference type="Proteomes" id="UP000027075">
    <property type="component" value="Plasmid HMPLAS3"/>
</dbReference>
<dbReference type="RefSeq" id="WP_014732606.1">
    <property type="nucleotide sequence ID" value="NC_017942.1"/>
</dbReference>
<evidence type="ECO:0000313" key="3">
    <source>
        <dbReference type="EMBL" id="AHZ24021.1"/>
    </source>
</evidence>
<dbReference type="AlphaFoldDB" id="I3R913"/>
<geneLocation type="plasmid" evidence="2 5">
    <name>pHM100</name>
</geneLocation>
<reference evidence="2 5" key="2">
    <citation type="journal article" date="2012" name="J. Bacteriol.">
        <title>Complete genome sequence of the metabolically versatile halophilic archaeon Haloferax mediterranei, a poly(3-hydroxybutyrate-co-3-hydroxyvalerate) producer.</title>
        <authorList>
            <person name="Han J."/>
            <person name="Zhang F."/>
            <person name="Hou J."/>
            <person name="Liu X."/>
            <person name="Li M."/>
            <person name="Liu H."/>
            <person name="Cai L."/>
            <person name="Zhang B."/>
            <person name="Chen Y."/>
            <person name="Zhou J."/>
            <person name="Hu S."/>
            <person name="Xiang H."/>
        </authorList>
    </citation>
    <scope>NUCLEOTIDE SEQUENCE [LARGE SCALE GENOMIC DNA]</scope>
    <source>
        <strain evidence="5">ATCC 33500 / DSM 1411 / JCM 8866 / NBRC 14739 / NCIMB 2177 / R-4</strain>
        <strain evidence="2">CGMCC 1.2087</strain>
        <plasmid evidence="5">pHM100</plasmid>
    </source>
</reference>
<evidence type="ECO:0000313" key="6">
    <source>
        <dbReference type="Proteomes" id="UP000027075"/>
    </source>
</evidence>
<dbReference type="InterPro" id="IPR058417">
    <property type="entry name" value="DUF8104"/>
</dbReference>
<protein>
    <submittedName>
        <fullName evidence="2">Uncharacterized protein</fullName>
    </submittedName>
</protein>
<dbReference type="KEGG" id="hme:HFX_4028"/>
<reference evidence="3 6" key="3">
    <citation type="submission" date="2014-04" db="EMBL/GenBank/DDBJ databases">
        <title>Transcriptional profiles of Haloferax mediterranei on the basis of nitrogen availability.</title>
        <authorList>
            <person name="Bautista V."/>
        </authorList>
    </citation>
    <scope>NUCLEOTIDE SEQUENCE [LARGE SCALE GENOMIC DNA]</scope>
    <source>
        <strain evidence="3">ATCC 33500</strain>
        <strain evidence="6">ATCC 33500 / DSM 1411 / JCM 8866 / NBRC 14739 / NCIMB 2177 / R-4</strain>
        <plasmid evidence="3">HMPLAS3</plasmid>
        <plasmid evidence="6">Plasmid HMPLAS3</plasmid>
    </source>
</reference>
<feature type="region of interest" description="Disordered" evidence="1">
    <location>
        <begin position="1"/>
        <end position="23"/>
    </location>
</feature>
<evidence type="ECO:0000313" key="4">
    <source>
        <dbReference type="EMBL" id="QCQ77406.1"/>
    </source>
</evidence>
<evidence type="ECO:0000313" key="5">
    <source>
        <dbReference type="Proteomes" id="UP000006469"/>
    </source>
</evidence>
<dbReference type="EMBL" id="CP007552">
    <property type="protein sequence ID" value="AHZ24021.1"/>
    <property type="molecule type" value="Genomic_DNA"/>
</dbReference>
<geneLocation type="plasmid" evidence="3 6">
    <name>HMPLAS3</name>
</geneLocation>
<dbReference type="Proteomes" id="UP000299011">
    <property type="component" value="Plasmid pHME132"/>
</dbReference>
<dbReference type="GeneID" id="43882265"/>
<reference evidence="4 7" key="5">
    <citation type="submission" date="2019-04" db="EMBL/GenBank/DDBJ databases">
        <title>Methylomes of two halophilic Archaea, Haloarcula marismortui and Haloferax mediterranei.</title>
        <authorList>
            <person name="DasSarma S."/>
            <person name="DasSarma P."/>
            <person name="DasSarma S."/>
            <person name="Fomenkov A."/>
            <person name="Vincze T."/>
            <person name="Anton B.P."/>
            <person name="Roberts R.J."/>
        </authorList>
    </citation>
    <scope>NUCLEOTIDE SEQUENCE [LARGE SCALE GENOMIC DNA]</scope>
    <source>
        <strain evidence="4">ATCC 33500</strain>
        <strain evidence="7">ATCC 33500 / DSM 1411 / JCM 8866 / NBRC 14739 / NCIMB 2177 / R-4</strain>
        <plasmid evidence="4 7">pHME132</plasmid>
    </source>
</reference>
<gene>
    <name evidence="2" type="ordered locus">HFX_4028</name>
    <name evidence="3" type="ORF">BM92_19665</name>
    <name evidence="4" type="ORF">E6P09_18990</name>
</gene>
<name>I3R913_HALMT</name>
<dbReference type="HOGENOM" id="CLU_2165190_0_0_2"/>
<organism evidence="2 5">
    <name type="scientific">Haloferax mediterranei (strain ATCC 33500 / DSM 1411 / JCM 8866 / NBRC 14739 / NCIMB 2177 / R-4)</name>
    <name type="common">Halobacterium mediterranei</name>
    <dbReference type="NCBI Taxonomy" id="523841"/>
    <lineage>
        <taxon>Archaea</taxon>
        <taxon>Methanobacteriati</taxon>
        <taxon>Methanobacteriota</taxon>
        <taxon>Stenosarchaea group</taxon>
        <taxon>Halobacteria</taxon>
        <taxon>Halobacteriales</taxon>
        <taxon>Haloferacaceae</taxon>
        <taxon>Haloferax</taxon>
    </lineage>
</organism>
<evidence type="ECO:0000313" key="2">
    <source>
        <dbReference type="EMBL" id="AFK20723.1"/>
    </source>
</evidence>
<evidence type="ECO:0000256" key="1">
    <source>
        <dbReference type="SAM" id="MobiDB-lite"/>
    </source>
</evidence>
<geneLocation type="plasmid" evidence="4 7">
    <name>pHME132</name>
</geneLocation>
<reference evidence="2" key="1">
    <citation type="journal article" date="2012" name="Appl. Environ. Microbiol.">
        <title>Identification of the haloarchaeal phasin (PhaP) that functions in polyhydroxyalkanoate accumulation and granule formation in Haloferax mediterranei.</title>
        <authorList>
            <person name="Cai S."/>
            <person name="Cai L."/>
            <person name="Liu H."/>
            <person name="Liu X."/>
            <person name="Han J."/>
            <person name="Zhou J."/>
            <person name="Xiang H."/>
        </authorList>
    </citation>
    <scope>NUCLEOTIDE SEQUENCE</scope>
    <source>
        <strain evidence="2">CGMCC 1.2087</strain>
    </source>
</reference>
<keyword evidence="2" id="KW-0614">Plasmid</keyword>
<proteinExistence type="predicted"/>
<accession>I3R913</accession>